<dbReference type="GO" id="GO:0006261">
    <property type="term" value="P:DNA-templated DNA replication"/>
    <property type="evidence" value="ECO:0007669"/>
    <property type="project" value="TreeGrafter"/>
</dbReference>
<dbReference type="Gene3D" id="1.20.272.10">
    <property type="match status" value="1"/>
</dbReference>
<dbReference type="GO" id="GO:0006281">
    <property type="term" value="P:DNA repair"/>
    <property type="evidence" value="ECO:0007669"/>
    <property type="project" value="TreeGrafter"/>
</dbReference>
<dbReference type="CDD" id="cd00009">
    <property type="entry name" value="AAA"/>
    <property type="match status" value="1"/>
</dbReference>
<dbReference type="EMBL" id="PRFA01000039">
    <property type="protein sequence ID" value="PWU92176.1"/>
    <property type="molecule type" value="Genomic_DNA"/>
</dbReference>
<proteinExistence type="inferred from homology"/>
<dbReference type="VEuPathDB" id="TriTrypDB:TcCLB.511589.160"/>
<dbReference type="VEuPathDB" id="TriTrypDB:BCY84_19811"/>
<dbReference type="NCBIfam" id="NF001679">
    <property type="entry name" value="PRK00440.1"/>
    <property type="match status" value="1"/>
</dbReference>
<dbReference type="InterPro" id="IPR027417">
    <property type="entry name" value="P-loop_NTPase"/>
</dbReference>
<dbReference type="GO" id="GO:0003677">
    <property type="term" value="F:DNA binding"/>
    <property type="evidence" value="ECO:0007669"/>
    <property type="project" value="InterPro"/>
</dbReference>
<dbReference type="InterPro" id="IPR013748">
    <property type="entry name" value="Rep_factorC_C"/>
</dbReference>
<dbReference type="VEuPathDB" id="TriTrypDB:TCDM_07584"/>
<dbReference type="PANTHER" id="PTHR11669">
    <property type="entry name" value="REPLICATION FACTOR C / DNA POLYMERASE III GAMMA-TAU SUBUNIT"/>
    <property type="match status" value="1"/>
</dbReference>
<dbReference type="SMART" id="SM00382">
    <property type="entry name" value="AAA"/>
    <property type="match status" value="1"/>
</dbReference>
<dbReference type="GO" id="GO:0016887">
    <property type="term" value="F:ATP hydrolysis activity"/>
    <property type="evidence" value="ECO:0007669"/>
    <property type="project" value="InterPro"/>
</dbReference>
<dbReference type="VEuPathDB" id="TriTrypDB:C3747_17g597"/>
<dbReference type="GO" id="GO:0005634">
    <property type="term" value="C:nucleus"/>
    <property type="evidence" value="ECO:0007669"/>
    <property type="project" value="TreeGrafter"/>
</dbReference>
<dbReference type="VEuPathDB" id="TriTrypDB:TcBrA4_0024030"/>
<dbReference type="SUPFAM" id="SSF48019">
    <property type="entry name" value="post-AAA+ oligomerization domain-like"/>
    <property type="match status" value="1"/>
</dbReference>
<dbReference type="VEuPathDB" id="TriTrypDB:TcG_06262"/>
<dbReference type="PANTHER" id="PTHR11669:SF5">
    <property type="entry name" value="REPLICATION FACTOR C SUBUNIT 2"/>
    <property type="match status" value="1"/>
</dbReference>
<reference evidence="6 7" key="1">
    <citation type="journal article" date="2018" name="Microb. Genom.">
        <title>Expanding an expanded genome: long-read sequencing of Trypanosoma cruzi.</title>
        <authorList>
            <person name="Berna L."/>
            <person name="Rodriguez M."/>
            <person name="Chiribao M.L."/>
            <person name="Parodi-Talice A."/>
            <person name="Pita S."/>
            <person name="Rijo G."/>
            <person name="Alvarez-Valin F."/>
            <person name="Robello C."/>
        </authorList>
    </citation>
    <scope>NUCLEOTIDE SEQUENCE [LARGE SCALE GENOMIC DNA]</scope>
    <source>
        <strain evidence="6 7">Dm28c</strain>
    </source>
</reference>
<dbReference type="Proteomes" id="UP000246121">
    <property type="component" value="Unassembled WGS sequence"/>
</dbReference>
<dbReference type="FunFam" id="1.10.8.60:FF:000012">
    <property type="entry name" value="Replication factor C subunit 4"/>
    <property type="match status" value="1"/>
</dbReference>
<dbReference type="Gene3D" id="3.40.50.300">
    <property type="entry name" value="P-loop containing nucleotide triphosphate hydrolases"/>
    <property type="match status" value="1"/>
</dbReference>
<dbReference type="Gene3D" id="1.10.8.60">
    <property type="match status" value="1"/>
</dbReference>
<dbReference type="VEuPathDB" id="TriTrypDB:TcCLB.508851.210"/>
<accession>A0A2V2V9H2</accession>
<keyword evidence="4" id="KW-0067">ATP-binding</keyword>
<dbReference type="VEuPathDB" id="TriTrypDB:TcCL_ESM03703"/>
<gene>
    <name evidence="6" type="ORF">C4B63_39g340</name>
</gene>
<dbReference type="Pfam" id="PF00004">
    <property type="entry name" value="AAA"/>
    <property type="match status" value="1"/>
</dbReference>
<dbReference type="VEuPathDB" id="TriTrypDB:TCSYLVIO_009214"/>
<evidence type="ECO:0000256" key="2">
    <source>
        <dbReference type="ARBA" id="ARBA00022705"/>
    </source>
</evidence>
<evidence type="ECO:0000313" key="7">
    <source>
        <dbReference type="Proteomes" id="UP000246121"/>
    </source>
</evidence>
<keyword evidence="3" id="KW-0547">Nucleotide-binding</keyword>
<dbReference type="GO" id="GO:0005663">
    <property type="term" value="C:DNA replication factor C complex"/>
    <property type="evidence" value="ECO:0007669"/>
    <property type="project" value="TreeGrafter"/>
</dbReference>
<dbReference type="AlphaFoldDB" id="A0A2V2V9H2"/>
<comment type="similarity">
    <text evidence="1">Belongs to the activator 1 small subunits family.</text>
</comment>
<dbReference type="InterPro" id="IPR003959">
    <property type="entry name" value="ATPase_AAA_core"/>
</dbReference>
<evidence type="ECO:0000259" key="5">
    <source>
        <dbReference type="SMART" id="SM00382"/>
    </source>
</evidence>
<dbReference type="InterPro" id="IPR003593">
    <property type="entry name" value="AAA+_ATPase"/>
</dbReference>
<dbReference type="VEuPathDB" id="TriTrypDB:TcYC6_0069360"/>
<evidence type="ECO:0000256" key="4">
    <source>
        <dbReference type="ARBA" id="ARBA00022840"/>
    </source>
</evidence>
<evidence type="ECO:0000256" key="3">
    <source>
        <dbReference type="ARBA" id="ARBA00022741"/>
    </source>
</evidence>
<dbReference type="OrthoDB" id="4199794at2759"/>
<dbReference type="VEuPathDB" id="TriTrypDB:Tc_MARK_7821"/>
<dbReference type="CDD" id="cd18140">
    <property type="entry name" value="HLD_clamp_RFC"/>
    <property type="match status" value="1"/>
</dbReference>
<protein>
    <submittedName>
        <fullName evidence="6">Putative replication factor C, subunit 4</fullName>
    </submittedName>
</protein>
<dbReference type="InterPro" id="IPR047854">
    <property type="entry name" value="RFC_lid"/>
</dbReference>
<feature type="domain" description="AAA+ ATPase" evidence="5">
    <location>
        <begin position="38"/>
        <end position="181"/>
    </location>
</feature>
<dbReference type="VEuPathDB" id="TriTrypDB:ECC02_006342"/>
<dbReference type="GO" id="GO:0003689">
    <property type="term" value="F:DNA clamp loader activity"/>
    <property type="evidence" value="ECO:0007669"/>
    <property type="project" value="TreeGrafter"/>
</dbReference>
<dbReference type="InterPro" id="IPR050238">
    <property type="entry name" value="DNA_Rep/Repair_Clamp_Loader"/>
</dbReference>
<evidence type="ECO:0000313" key="6">
    <source>
        <dbReference type="EMBL" id="PWU92176.1"/>
    </source>
</evidence>
<dbReference type="FunFam" id="3.40.50.300:FF:000952">
    <property type="entry name" value="Replication factor C subunit 2"/>
    <property type="match status" value="1"/>
</dbReference>
<dbReference type="VEuPathDB" id="TriTrypDB:TcCLB.511229.9"/>
<organism evidence="6 7">
    <name type="scientific">Trypanosoma cruzi</name>
    <dbReference type="NCBI Taxonomy" id="5693"/>
    <lineage>
        <taxon>Eukaryota</taxon>
        <taxon>Discoba</taxon>
        <taxon>Euglenozoa</taxon>
        <taxon>Kinetoplastea</taxon>
        <taxon>Metakinetoplastina</taxon>
        <taxon>Trypanosomatida</taxon>
        <taxon>Trypanosomatidae</taxon>
        <taxon>Trypanosoma</taxon>
        <taxon>Schizotrypanum</taxon>
    </lineage>
</organism>
<comment type="caution">
    <text evidence="6">The sequence shown here is derived from an EMBL/GenBank/DDBJ whole genome shotgun (WGS) entry which is preliminary data.</text>
</comment>
<name>A0A2V2V9H2_TRYCR</name>
<dbReference type="SUPFAM" id="SSF52540">
    <property type="entry name" value="P-loop containing nucleoside triphosphate hydrolases"/>
    <property type="match status" value="1"/>
</dbReference>
<dbReference type="Pfam" id="PF08542">
    <property type="entry name" value="Rep_fac_C"/>
    <property type="match status" value="1"/>
</dbReference>
<dbReference type="VEuPathDB" id="TriTrypDB:C4B63_39g340"/>
<evidence type="ECO:0000256" key="1">
    <source>
        <dbReference type="ARBA" id="ARBA00005378"/>
    </source>
</evidence>
<keyword evidence="2" id="KW-0235">DNA replication</keyword>
<dbReference type="GO" id="GO:0005524">
    <property type="term" value="F:ATP binding"/>
    <property type="evidence" value="ECO:0007669"/>
    <property type="project" value="UniProtKB-KW"/>
</dbReference>
<sequence length="340" mass="37653">MSQHLVPWVEKYRPKSMEDIVGNADAVSRLRVISKEGNLPNLLLCGPPGTGKTTSVLCLARTLLSDQDGGDTTALKEAVLELNASDDRGLDVVREKIKLFAQTKKTLPQKVNESSQQKINLHKIVILDEADSMTPAAQQALRRTMELHSSTTRFAFACNNSHKIIEPIQSRCAVVRFKKLTHADILKRLTYIIQQENVTYTDDGLEALLYLAEGDLRSAVNALQATQSGYGMVNAENVFKVCDQPHPLLVESIMDGCLQKKDLPSAHKELQRLLGRGYAASDVISTFFRTAQNPKLFRNEQQQLAVLRIIGETTMRIAEGVGTPLQLASMLARITMVNTD</sequence>
<dbReference type="InterPro" id="IPR008921">
    <property type="entry name" value="DNA_pol3_clamp-load_cplx_C"/>
</dbReference>